<name>A0AAD7END0_9AGAR</name>
<dbReference type="AlphaFoldDB" id="A0AAD7END0"/>
<proteinExistence type="predicted"/>
<feature type="non-terminal residue" evidence="1">
    <location>
        <position position="74"/>
    </location>
</feature>
<keyword evidence="2" id="KW-1185">Reference proteome</keyword>
<comment type="caution">
    <text evidence="1">The sequence shown here is derived from an EMBL/GenBank/DDBJ whole genome shotgun (WGS) entry which is preliminary data.</text>
</comment>
<dbReference type="InterPro" id="IPR036397">
    <property type="entry name" value="RNaseH_sf"/>
</dbReference>
<evidence type="ECO:0000313" key="2">
    <source>
        <dbReference type="Proteomes" id="UP001218218"/>
    </source>
</evidence>
<dbReference type="Gene3D" id="3.30.420.10">
    <property type="entry name" value="Ribonuclease H-like superfamily/Ribonuclease H"/>
    <property type="match status" value="1"/>
</dbReference>
<protein>
    <recommendedName>
        <fullName evidence="3">Tc1-like transposase DDE domain-containing protein</fullName>
    </recommendedName>
</protein>
<dbReference type="Proteomes" id="UP001218218">
    <property type="component" value="Unassembled WGS sequence"/>
</dbReference>
<gene>
    <name evidence="1" type="ORF">DFH08DRAFT_623304</name>
</gene>
<feature type="non-terminal residue" evidence="1">
    <location>
        <position position="1"/>
    </location>
</feature>
<evidence type="ECO:0000313" key="1">
    <source>
        <dbReference type="EMBL" id="KAJ7340584.1"/>
    </source>
</evidence>
<evidence type="ECO:0008006" key="3">
    <source>
        <dbReference type="Google" id="ProtNLM"/>
    </source>
</evidence>
<accession>A0AAD7END0</accession>
<reference evidence="1" key="1">
    <citation type="submission" date="2023-03" db="EMBL/GenBank/DDBJ databases">
        <title>Massive genome expansion in bonnet fungi (Mycena s.s.) driven by repeated elements and novel gene families across ecological guilds.</title>
        <authorList>
            <consortium name="Lawrence Berkeley National Laboratory"/>
            <person name="Harder C.B."/>
            <person name="Miyauchi S."/>
            <person name="Viragh M."/>
            <person name="Kuo A."/>
            <person name="Thoen E."/>
            <person name="Andreopoulos B."/>
            <person name="Lu D."/>
            <person name="Skrede I."/>
            <person name="Drula E."/>
            <person name="Henrissat B."/>
            <person name="Morin E."/>
            <person name="Kohler A."/>
            <person name="Barry K."/>
            <person name="LaButti K."/>
            <person name="Morin E."/>
            <person name="Salamov A."/>
            <person name="Lipzen A."/>
            <person name="Mereny Z."/>
            <person name="Hegedus B."/>
            <person name="Baldrian P."/>
            <person name="Stursova M."/>
            <person name="Weitz H."/>
            <person name="Taylor A."/>
            <person name="Grigoriev I.V."/>
            <person name="Nagy L.G."/>
            <person name="Martin F."/>
            <person name="Kauserud H."/>
        </authorList>
    </citation>
    <scope>NUCLEOTIDE SEQUENCE</scope>
    <source>
        <strain evidence="1">CBHHK002</strain>
    </source>
</reference>
<dbReference type="GO" id="GO:0003676">
    <property type="term" value="F:nucleic acid binding"/>
    <property type="evidence" value="ECO:0007669"/>
    <property type="project" value="InterPro"/>
</dbReference>
<organism evidence="1 2">
    <name type="scientific">Mycena albidolilacea</name>
    <dbReference type="NCBI Taxonomy" id="1033008"/>
    <lineage>
        <taxon>Eukaryota</taxon>
        <taxon>Fungi</taxon>
        <taxon>Dikarya</taxon>
        <taxon>Basidiomycota</taxon>
        <taxon>Agaricomycotina</taxon>
        <taxon>Agaricomycetes</taxon>
        <taxon>Agaricomycetidae</taxon>
        <taxon>Agaricales</taxon>
        <taxon>Marasmiineae</taxon>
        <taxon>Mycenaceae</taxon>
        <taxon>Mycena</taxon>
    </lineage>
</organism>
<sequence>GVRYTLVAAMGMDRYIVQQVVEGSLDSFDFFEFIVEDVVPEMRVFPDNQSVLVMDNCWIHHMDTLQEVLNVQGL</sequence>
<dbReference type="EMBL" id="JARIHO010000026">
    <property type="protein sequence ID" value="KAJ7340584.1"/>
    <property type="molecule type" value="Genomic_DNA"/>
</dbReference>